<dbReference type="Proteomes" id="UP001152533">
    <property type="component" value="Unassembled WGS sequence"/>
</dbReference>
<organism evidence="9 10">
    <name type="scientific">Colletotrichum noveboracense</name>
    <dbReference type="NCBI Taxonomy" id="2664923"/>
    <lineage>
        <taxon>Eukaryota</taxon>
        <taxon>Fungi</taxon>
        <taxon>Dikarya</taxon>
        <taxon>Ascomycota</taxon>
        <taxon>Pezizomycotina</taxon>
        <taxon>Sordariomycetes</taxon>
        <taxon>Hypocreomycetidae</taxon>
        <taxon>Glomerellales</taxon>
        <taxon>Glomerellaceae</taxon>
        <taxon>Colletotrichum</taxon>
        <taxon>Colletotrichum gloeosporioides species complex</taxon>
    </lineage>
</organism>
<keyword evidence="2" id="KW-0862">Zinc</keyword>
<evidence type="ECO:0000259" key="8">
    <source>
        <dbReference type="SMART" id="SM00906"/>
    </source>
</evidence>
<keyword evidence="5" id="KW-0804">Transcription</keyword>
<feature type="region of interest" description="Disordered" evidence="7">
    <location>
        <begin position="595"/>
        <end position="621"/>
    </location>
</feature>
<name>A0A9W4RR35_9PEZI</name>
<dbReference type="InterPro" id="IPR051615">
    <property type="entry name" value="Transcr_Regulatory_Elem"/>
</dbReference>
<dbReference type="PANTHER" id="PTHR31313:SF81">
    <property type="entry name" value="TY1 ENHANCER ACTIVATOR"/>
    <property type="match status" value="1"/>
</dbReference>
<evidence type="ECO:0000313" key="10">
    <source>
        <dbReference type="Proteomes" id="UP001152533"/>
    </source>
</evidence>
<accession>A0A9W4RR35</accession>
<keyword evidence="4" id="KW-0238">DNA-binding</keyword>
<protein>
    <recommendedName>
        <fullName evidence="8">Xylanolytic transcriptional activator regulatory domain-containing protein</fullName>
    </recommendedName>
</protein>
<keyword evidence="6" id="KW-0539">Nucleus</keyword>
<dbReference type="CDD" id="cd12148">
    <property type="entry name" value="fungal_TF_MHR"/>
    <property type="match status" value="1"/>
</dbReference>
<dbReference type="GO" id="GO:0003677">
    <property type="term" value="F:DNA binding"/>
    <property type="evidence" value="ECO:0007669"/>
    <property type="project" value="UniProtKB-KW"/>
</dbReference>
<evidence type="ECO:0000256" key="7">
    <source>
        <dbReference type="SAM" id="MobiDB-lite"/>
    </source>
</evidence>
<gene>
    <name evidence="9" type="ORF">CGXH109_LOCUS48586</name>
</gene>
<dbReference type="SMART" id="SM00906">
    <property type="entry name" value="Fungal_trans"/>
    <property type="match status" value="1"/>
</dbReference>
<evidence type="ECO:0000256" key="3">
    <source>
        <dbReference type="ARBA" id="ARBA00023015"/>
    </source>
</evidence>
<keyword evidence="10" id="KW-1185">Reference proteome</keyword>
<comment type="caution">
    <text evidence="9">The sequence shown here is derived from an EMBL/GenBank/DDBJ whole genome shotgun (WGS) entry which is preliminary data.</text>
</comment>
<sequence length="732" mass="80950">MEKNNVKRISPSDVARPVFADGRRPPPHCGSLVRLTTAPLSDPMFPHIPSDFKRPPVSREYVAALESRIASLEGFLARLKEASNDERNQILDEVEIKDYVPSFSSLPLEDEAALSEALTKATLQETLDGSMIYHGPTSIFQNDYGDTCGSSSGNSKKSPFQDDRSNLINQTMRLCLGLFFYWQYPLFMFIDREAFVAEFEDNPIDGDFCSPPLIYAAAAIGALMSKDPEIRSRAQGFADTAQSILTTEGLSAPRPTSVQALLCCGYYEVGQGNISRGWMFAGMAFRMGQDIGFQREPTHWGSEDRPNSKSPFPFDNEFRRRIYWGCFLSDKIFSLFLGRPTFMYENDADVNLSEPLPHDPPVWENWLFSHDLGFLKTVRPAGPKLTLLFNQQIELARIIHDMLSTTFAPRKKTDAHARRWTEVSLNKLNARLVAWHEALPTNMRWKKWFTNKDNLQVNVAILHTLYHSTRISLNLPFIASIGHTPSLSEDKPENEKNPLAQSFRVCRAGAEGIVDVLQRFKSEHTLGNGPLLFVGGCILAMNAILVTCRHMSNPSSLANDTLLPILDDALQDMAHSWSLAGEARLKFKSVLDAKTRRSAGPPTGAEKHVSGSRSASEVPTSVPVLHEELSITAATTAAIASAPDPNVASPGPGVPIDPTLVIPGDESLGNMGIATQSGDLETPGHHVWEPMSVLDSESAYWAGIGDNFLAESDLNFFDGVPEFDWSDQPPIP</sequence>
<dbReference type="PANTHER" id="PTHR31313">
    <property type="entry name" value="TY1 ENHANCER ACTIVATOR"/>
    <property type="match status" value="1"/>
</dbReference>
<evidence type="ECO:0000256" key="4">
    <source>
        <dbReference type="ARBA" id="ARBA00023125"/>
    </source>
</evidence>
<dbReference type="Pfam" id="PF04082">
    <property type="entry name" value="Fungal_trans"/>
    <property type="match status" value="1"/>
</dbReference>
<evidence type="ECO:0000256" key="2">
    <source>
        <dbReference type="ARBA" id="ARBA00022833"/>
    </source>
</evidence>
<evidence type="ECO:0000313" key="9">
    <source>
        <dbReference type="EMBL" id="CAI0645771.1"/>
    </source>
</evidence>
<dbReference type="InterPro" id="IPR007219">
    <property type="entry name" value="XnlR_reg_dom"/>
</dbReference>
<dbReference type="GO" id="GO:0006351">
    <property type="term" value="P:DNA-templated transcription"/>
    <property type="evidence" value="ECO:0007669"/>
    <property type="project" value="InterPro"/>
</dbReference>
<proteinExistence type="predicted"/>
<evidence type="ECO:0000256" key="6">
    <source>
        <dbReference type="ARBA" id="ARBA00023242"/>
    </source>
</evidence>
<keyword evidence="3" id="KW-0805">Transcription regulation</keyword>
<reference evidence="9" key="1">
    <citation type="submission" date="2022-08" db="EMBL/GenBank/DDBJ databases">
        <authorList>
            <person name="Giroux E."/>
            <person name="Giroux E."/>
        </authorList>
    </citation>
    <scope>NUCLEOTIDE SEQUENCE</scope>
    <source>
        <strain evidence="9">H1091258</strain>
    </source>
</reference>
<dbReference type="AlphaFoldDB" id="A0A9W4RR35"/>
<evidence type="ECO:0000256" key="1">
    <source>
        <dbReference type="ARBA" id="ARBA00022723"/>
    </source>
</evidence>
<feature type="domain" description="Xylanolytic transcriptional activator regulatory" evidence="8">
    <location>
        <begin position="277"/>
        <end position="361"/>
    </location>
</feature>
<evidence type="ECO:0000256" key="5">
    <source>
        <dbReference type="ARBA" id="ARBA00023163"/>
    </source>
</evidence>
<dbReference type="GO" id="GO:0008270">
    <property type="term" value="F:zinc ion binding"/>
    <property type="evidence" value="ECO:0007669"/>
    <property type="project" value="InterPro"/>
</dbReference>
<feature type="region of interest" description="Disordered" evidence="7">
    <location>
        <begin position="1"/>
        <end position="27"/>
    </location>
</feature>
<dbReference type="EMBL" id="CAMGZC010000271">
    <property type="protein sequence ID" value="CAI0645771.1"/>
    <property type="molecule type" value="Genomic_DNA"/>
</dbReference>
<keyword evidence="1" id="KW-0479">Metal-binding</keyword>